<dbReference type="EMBL" id="CAGKOT010000061">
    <property type="protein sequence ID" value="CAB5388399.1"/>
    <property type="molecule type" value="Genomic_DNA"/>
</dbReference>
<protein>
    <submittedName>
        <fullName evidence="1">Uncharacterized protein</fullName>
    </submittedName>
</protein>
<name>A0A915ZU83_9GLOM</name>
<dbReference type="AlphaFoldDB" id="A0A915ZU83"/>
<reference evidence="1" key="1">
    <citation type="submission" date="2020-05" db="EMBL/GenBank/DDBJ databases">
        <authorList>
            <person name="Rincon C."/>
            <person name="Sanders R I."/>
            <person name="Robbins C."/>
            <person name="Chaturvedi A."/>
        </authorList>
    </citation>
    <scope>NUCLEOTIDE SEQUENCE</scope>
    <source>
        <strain evidence="1">CHB12</strain>
    </source>
</reference>
<proteinExistence type="predicted"/>
<sequence length="72" mass="8235">MYSPFIKNLNFHTQNLLSSSILRYGRTSNLRNCSAIFGHLQKFTHSKSVKTLTVELDTADSEDQDGEKEEKN</sequence>
<gene>
    <name evidence="1" type="ORF">CHRIB12_LOCUS20574</name>
</gene>
<organism evidence="1 2">
    <name type="scientific">Rhizophagus irregularis</name>
    <dbReference type="NCBI Taxonomy" id="588596"/>
    <lineage>
        <taxon>Eukaryota</taxon>
        <taxon>Fungi</taxon>
        <taxon>Fungi incertae sedis</taxon>
        <taxon>Mucoromycota</taxon>
        <taxon>Glomeromycotina</taxon>
        <taxon>Glomeromycetes</taxon>
        <taxon>Glomerales</taxon>
        <taxon>Glomeraceae</taxon>
        <taxon>Rhizophagus</taxon>
    </lineage>
</organism>
<accession>A0A915ZU83</accession>
<evidence type="ECO:0000313" key="2">
    <source>
        <dbReference type="Proteomes" id="UP000684084"/>
    </source>
</evidence>
<comment type="caution">
    <text evidence="1">The sequence shown here is derived from an EMBL/GenBank/DDBJ whole genome shotgun (WGS) entry which is preliminary data.</text>
</comment>
<dbReference type="VEuPathDB" id="FungiDB:RhiirFUN_001764"/>
<dbReference type="Proteomes" id="UP000684084">
    <property type="component" value="Unassembled WGS sequence"/>
</dbReference>
<evidence type="ECO:0000313" key="1">
    <source>
        <dbReference type="EMBL" id="CAB5388399.1"/>
    </source>
</evidence>